<dbReference type="AlphaFoldDB" id="A0A5E8CMC1"/>
<proteinExistence type="predicted"/>
<sequence>MKNYSLSKKLYFKDNYIKINRIYFTPIYTIGLTNSSTLILENNKTFKLNQVFRKVDCQNRLLLGICPYDNFEEEIQIIDLKLKKKVDGLMLNLEKNTKVMDAFLDRHIITIILNNGIIYSYNRVTKIVDTILSCDLFSFSSITKSSQGFKILASQKSDKKIKKIISVTSGIYQMKTYKSNTTAEASALCQNMYYLGMVIGKEIRILKQNNRINDYEYILTIIPDTDEIIKTISFHPKIHNIILINFETISQIVIFDEKYCKDKYRLFEKFNNNLIHFSNKGEIIKIINNHFELYEPNINYKKSFLNQIRNIKEQYQNSNSNANHKTNLALYHQENLPYDYVLECKNIDYQKRLHGFILFSKLNPGILNDKRYNKNRCLNLNLQDIEPTHETIDEFIKYLYTDILPSSEVIVKDIDFYCHISKQLLPLSKNSLLLWSNFIRNYCNLNYII</sequence>
<protein>
    <submittedName>
        <fullName evidence="1">Uncharacterized protein</fullName>
    </submittedName>
</protein>
<gene>
    <name evidence="1" type="ORF">CPAV1605_765</name>
</gene>
<reference evidence="1" key="1">
    <citation type="submission" date="2019-09" db="EMBL/GenBank/DDBJ databases">
        <authorList>
            <person name="Needham M D."/>
        </authorList>
    </citation>
    <scope>NUCLEOTIDE SEQUENCE</scope>
</reference>
<dbReference type="EMBL" id="CABVLZ010000003">
    <property type="protein sequence ID" value="VVU95040.1"/>
    <property type="molecule type" value="Genomic_DNA"/>
</dbReference>
<accession>A0A5E8CMC1</accession>
<evidence type="ECO:0000313" key="1">
    <source>
        <dbReference type="EMBL" id="VVU95040.1"/>
    </source>
</evidence>
<organism evidence="1">
    <name type="scientific">seawater metagenome</name>
    <dbReference type="NCBI Taxonomy" id="1561972"/>
    <lineage>
        <taxon>unclassified sequences</taxon>
        <taxon>metagenomes</taxon>
        <taxon>ecological metagenomes</taxon>
    </lineage>
</organism>
<name>A0A5E8CMC1_9ZZZZ</name>